<evidence type="ECO:0000256" key="1">
    <source>
        <dbReference type="SAM" id="Phobius"/>
    </source>
</evidence>
<feature type="transmembrane region" description="Helical" evidence="1">
    <location>
        <begin position="34"/>
        <end position="55"/>
    </location>
</feature>
<evidence type="ECO:0000259" key="2">
    <source>
        <dbReference type="Pfam" id="PF03703"/>
    </source>
</evidence>
<comment type="caution">
    <text evidence="3">The sequence shown here is derived from an EMBL/GenBank/DDBJ whole genome shotgun (WGS) entry which is preliminary data.</text>
</comment>
<dbReference type="Pfam" id="PF03703">
    <property type="entry name" value="bPH_2"/>
    <property type="match status" value="1"/>
</dbReference>
<keyword evidence="1" id="KW-1133">Transmembrane helix</keyword>
<dbReference type="InterPro" id="IPR005182">
    <property type="entry name" value="YdbS-like_PH"/>
</dbReference>
<evidence type="ECO:0000313" key="4">
    <source>
        <dbReference type="Proteomes" id="UP001501757"/>
    </source>
</evidence>
<accession>A0ABN0XMX9</accession>
<sequence length="180" mass="20293">MSQIPFTNQSLSVHNLADVTGLEMQRLSPRYAPLNLLCGTVFLLFLLTILAAIRWQTWLTLPDWYQHLFPLIFGGLVAVGLLWLLYDYLADKRKGYAVREQDLSYQSGLFFQSLVTQPILRVQHVELKRGPIERKAGLATLQVFSAGGSLYTFAIPGLPEADARKLRQFILSHSDVSQDG</sequence>
<dbReference type="RefSeq" id="WP_343846754.1">
    <property type="nucleotide sequence ID" value="NZ_BAAAEI010000023.1"/>
</dbReference>
<dbReference type="Proteomes" id="UP001501757">
    <property type="component" value="Unassembled WGS sequence"/>
</dbReference>
<feature type="domain" description="YdbS-like PH" evidence="2">
    <location>
        <begin position="94"/>
        <end position="170"/>
    </location>
</feature>
<protein>
    <recommendedName>
        <fullName evidence="2">YdbS-like PH domain-containing protein</fullName>
    </recommendedName>
</protein>
<name>A0ABN0XMX9_9ALTE</name>
<dbReference type="EMBL" id="BAAAEI010000023">
    <property type="protein sequence ID" value="GAA0368141.1"/>
    <property type="molecule type" value="Genomic_DNA"/>
</dbReference>
<evidence type="ECO:0000313" key="3">
    <source>
        <dbReference type="EMBL" id="GAA0368141.1"/>
    </source>
</evidence>
<keyword evidence="4" id="KW-1185">Reference proteome</keyword>
<keyword evidence="1" id="KW-0472">Membrane</keyword>
<feature type="transmembrane region" description="Helical" evidence="1">
    <location>
        <begin position="67"/>
        <end position="86"/>
    </location>
</feature>
<dbReference type="PANTHER" id="PTHR34473">
    <property type="entry name" value="UPF0699 TRANSMEMBRANE PROTEIN YDBS"/>
    <property type="match status" value="1"/>
</dbReference>
<proteinExistence type="predicted"/>
<organism evidence="3 4">
    <name type="scientific">Bowmanella denitrificans</name>
    <dbReference type="NCBI Taxonomy" id="366582"/>
    <lineage>
        <taxon>Bacteria</taxon>
        <taxon>Pseudomonadati</taxon>
        <taxon>Pseudomonadota</taxon>
        <taxon>Gammaproteobacteria</taxon>
        <taxon>Alteromonadales</taxon>
        <taxon>Alteromonadaceae</taxon>
        <taxon>Bowmanella</taxon>
    </lineage>
</organism>
<gene>
    <name evidence="3" type="ORF">GCM10009092_35510</name>
</gene>
<dbReference type="PANTHER" id="PTHR34473:SF2">
    <property type="entry name" value="UPF0699 TRANSMEMBRANE PROTEIN YDBT"/>
    <property type="match status" value="1"/>
</dbReference>
<reference evidence="3 4" key="1">
    <citation type="journal article" date="2019" name="Int. J. Syst. Evol. Microbiol.">
        <title>The Global Catalogue of Microorganisms (GCM) 10K type strain sequencing project: providing services to taxonomists for standard genome sequencing and annotation.</title>
        <authorList>
            <consortium name="The Broad Institute Genomics Platform"/>
            <consortium name="The Broad Institute Genome Sequencing Center for Infectious Disease"/>
            <person name="Wu L."/>
            <person name="Ma J."/>
        </authorList>
    </citation>
    <scope>NUCLEOTIDE SEQUENCE [LARGE SCALE GENOMIC DNA]</scope>
    <source>
        <strain evidence="3 4">JCM 13378</strain>
    </source>
</reference>
<keyword evidence="1" id="KW-0812">Transmembrane</keyword>